<name>A0A8H8R285_9HELO</name>
<comment type="caution">
    <text evidence="2">The sequence shown here is derived from an EMBL/GenBank/DDBJ whole genome shotgun (WGS) entry which is preliminary data.</text>
</comment>
<organism evidence="2 3">
    <name type="scientific">Lachnellula hyalina</name>
    <dbReference type="NCBI Taxonomy" id="1316788"/>
    <lineage>
        <taxon>Eukaryota</taxon>
        <taxon>Fungi</taxon>
        <taxon>Dikarya</taxon>
        <taxon>Ascomycota</taxon>
        <taxon>Pezizomycotina</taxon>
        <taxon>Leotiomycetes</taxon>
        <taxon>Helotiales</taxon>
        <taxon>Lachnaceae</taxon>
        <taxon>Lachnellula</taxon>
    </lineage>
</organism>
<dbReference type="GO" id="GO:0019239">
    <property type="term" value="F:deaminase activity"/>
    <property type="evidence" value="ECO:0007669"/>
    <property type="project" value="TreeGrafter"/>
</dbReference>
<proteinExistence type="inferred from homology"/>
<accession>A0A8H8R285</accession>
<dbReference type="FunFam" id="3.30.1330.40:FF:000001">
    <property type="entry name" value="L-PSP family endoribonuclease"/>
    <property type="match status" value="1"/>
</dbReference>
<keyword evidence="3" id="KW-1185">Reference proteome</keyword>
<dbReference type="EMBL" id="QGMH01000053">
    <property type="protein sequence ID" value="TVY27167.1"/>
    <property type="molecule type" value="Genomic_DNA"/>
</dbReference>
<comment type="similarity">
    <text evidence="1">Belongs to the RutC family.</text>
</comment>
<evidence type="ECO:0000256" key="1">
    <source>
        <dbReference type="ARBA" id="ARBA00010552"/>
    </source>
</evidence>
<dbReference type="AlphaFoldDB" id="A0A8H8R285"/>
<dbReference type="PANTHER" id="PTHR11803">
    <property type="entry name" value="2-IMINOBUTANOATE/2-IMINOPROPANOATE DEAMINASE RIDA"/>
    <property type="match status" value="1"/>
</dbReference>
<dbReference type="InterPro" id="IPR006175">
    <property type="entry name" value="YjgF/YER057c/UK114"/>
</dbReference>
<dbReference type="CDD" id="cd00448">
    <property type="entry name" value="YjgF_YER057c_UK114_family"/>
    <property type="match status" value="1"/>
</dbReference>
<dbReference type="GO" id="GO:0005829">
    <property type="term" value="C:cytosol"/>
    <property type="evidence" value="ECO:0007669"/>
    <property type="project" value="TreeGrafter"/>
</dbReference>
<dbReference type="Gene3D" id="3.30.1330.40">
    <property type="entry name" value="RutC-like"/>
    <property type="match status" value="1"/>
</dbReference>
<gene>
    <name evidence="2" type="primary">mmf1_1</name>
    <name evidence="2" type="ORF">LHYA1_G004659</name>
</gene>
<dbReference type="InterPro" id="IPR035959">
    <property type="entry name" value="RutC-like_sf"/>
</dbReference>
<dbReference type="Pfam" id="PF01042">
    <property type="entry name" value="Ribonuc_L-PSP"/>
    <property type="match status" value="1"/>
</dbReference>
<protein>
    <submittedName>
        <fullName evidence="2">Protein mmf1, mitochondrial</fullName>
    </submittedName>
</protein>
<dbReference type="RefSeq" id="XP_031005955.1">
    <property type="nucleotide sequence ID" value="XM_031149616.1"/>
</dbReference>
<sequence>MGGEIKAVLSDKACAFPPGLFHHAKVYNGVVYCAGQIGADVQGKLVSEDIKEQTAKTFANLSAILEASGSALERVLKVNIYMVDKADYAGMNEVYSKLMPDPKPPRACVFVQGLPGGAKVEIECVAAEI</sequence>
<dbReference type="Proteomes" id="UP000431533">
    <property type="component" value="Unassembled WGS sequence"/>
</dbReference>
<dbReference type="GO" id="GO:0005739">
    <property type="term" value="C:mitochondrion"/>
    <property type="evidence" value="ECO:0007669"/>
    <property type="project" value="TreeGrafter"/>
</dbReference>
<dbReference type="OrthoDB" id="309640at2759"/>
<dbReference type="SUPFAM" id="SSF55298">
    <property type="entry name" value="YjgF-like"/>
    <property type="match status" value="1"/>
</dbReference>
<reference evidence="2 3" key="1">
    <citation type="submission" date="2018-05" db="EMBL/GenBank/DDBJ databases">
        <title>Genome sequencing and assembly of the regulated plant pathogen Lachnellula willkommii and related sister species for the development of diagnostic species identification markers.</title>
        <authorList>
            <person name="Giroux E."/>
            <person name="Bilodeau G."/>
        </authorList>
    </citation>
    <scope>NUCLEOTIDE SEQUENCE [LARGE SCALE GENOMIC DNA]</scope>
    <source>
        <strain evidence="2 3">CBS 185.66</strain>
    </source>
</reference>
<evidence type="ECO:0000313" key="3">
    <source>
        <dbReference type="Proteomes" id="UP000431533"/>
    </source>
</evidence>
<evidence type="ECO:0000313" key="2">
    <source>
        <dbReference type="EMBL" id="TVY27167.1"/>
    </source>
</evidence>
<dbReference type="PANTHER" id="PTHR11803:SF58">
    <property type="entry name" value="PROTEIN HMF1-RELATED"/>
    <property type="match status" value="1"/>
</dbReference>
<dbReference type="GeneID" id="41984857"/>